<feature type="compositionally biased region" description="Basic and acidic residues" evidence="1">
    <location>
        <begin position="31"/>
        <end position="40"/>
    </location>
</feature>
<dbReference type="EMBL" id="PRDW01000006">
    <property type="protein sequence ID" value="PPB83782.1"/>
    <property type="molecule type" value="Genomic_DNA"/>
</dbReference>
<feature type="compositionally biased region" description="Polar residues" evidence="1">
    <location>
        <begin position="107"/>
        <end position="125"/>
    </location>
</feature>
<reference evidence="2 3" key="1">
    <citation type="submission" date="2018-01" db="EMBL/GenBank/DDBJ databases">
        <title>Genomic Encyclopedia of Type Strains, Phase III (KMG-III): the genomes of soil and plant-associated and newly described type strains.</title>
        <authorList>
            <person name="Whitman W."/>
        </authorList>
    </citation>
    <scope>NUCLEOTIDE SEQUENCE [LARGE SCALE GENOMIC DNA]</scope>
    <source>
        <strain evidence="2 3">HKI456</strain>
    </source>
</reference>
<dbReference type="OrthoDB" id="9833751at2"/>
<feature type="region of interest" description="Disordered" evidence="1">
    <location>
        <begin position="301"/>
        <end position="333"/>
    </location>
</feature>
<proteinExistence type="predicted"/>
<name>A0A2P5KAP6_9BURK</name>
<keyword evidence="3" id="KW-1185">Reference proteome</keyword>
<dbReference type="AlphaFoldDB" id="A0A2P5KAP6"/>
<feature type="region of interest" description="Disordered" evidence="1">
    <location>
        <begin position="201"/>
        <end position="282"/>
    </location>
</feature>
<accession>A0A2P5KAP6</accession>
<feature type="compositionally biased region" description="Polar residues" evidence="1">
    <location>
        <begin position="1"/>
        <end position="28"/>
    </location>
</feature>
<evidence type="ECO:0000313" key="3">
    <source>
        <dbReference type="Proteomes" id="UP000243096"/>
    </source>
</evidence>
<feature type="compositionally biased region" description="Polar residues" evidence="1">
    <location>
        <begin position="51"/>
        <end position="72"/>
    </location>
</feature>
<sequence length="333" mass="36598">MSITINPFRQARQSDPTPRGNVTTSGNTAAGRERSWHSKFDGLFSRKKKTISTQPPTEKLASTDSKTSQTVRNVAKQLKKAFRPCGSSQSKLIKQFPQVPSRPAPANNRTGVGTKASTQTSTTKGFPSDIKSLERKDPRTHLDVHGADLATRSSGTSSNEAFARVKIGQVNVKKVEFKKVEVEVKTMKAELLSTKTVISEAKKTAKEAMRKNQRGKDNVASKDIEDRTETETELLKKFPTTPAVPAFRPTEDNISSKQTTQAAPPRPPKSDKRPSQRVLLATEKMKTVSLRKKTLIIEGLKTAKKTGRWLPVEPENHAPPTGLSKSNKGSVMD</sequence>
<comment type="caution">
    <text evidence="2">The sequence shown here is derived from an EMBL/GenBank/DDBJ whole genome shotgun (WGS) entry which is preliminary data.</text>
</comment>
<dbReference type="Proteomes" id="UP000243096">
    <property type="component" value="Unassembled WGS sequence"/>
</dbReference>
<dbReference type="RefSeq" id="WP_104077434.1">
    <property type="nucleotide sequence ID" value="NZ_CP062179.1"/>
</dbReference>
<protein>
    <submittedName>
        <fullName evidence="2">Uncharacterized protein</fullName>
    </submittedName>
</protein>
<feature type="compositionally biased region" description="Basic and acidic residues" evidence="1">
    <location>
        <begin position="131"/>
        <end position="146"/>
    </location>
</feature>
<feature type="compositionally biased region" description="Basic and acidic residues" evidence="1">
    <location>
        <begin position="201"/>
        <end position="236"/>
    </location>
</feature>
<feature type="region of interest" description="Disordered" evidence="1">
    <location>
        <begin position="1"/>
        <end position="158"/>
    </location>
</feature>
<feature type="compositionally biased region" description="Polar residues" evidence="1">
    <location>
        <begin position="323"/>
        <end position="333"/>
    </location>
</feature>
<feature type="compositionally biased region" description="Polar residues" evidence="1">
    <location>
        <begin position="252"/>
        <end position="261"/>
    </location>
</feature>
<organism evidence="2 3">
    <name type="scientific">Mycetohabitans endofungorum</name>
    <dbReference type="NCBI Taxonomy" id="417203"/>
    <lineage>
        <taxon>Bacteria</taxon>
        <taxon>Pseudomonadati</taxon>
        <taxon>Pseudomonadota</taxon>
        <taxon>Betaproteobacteria</taxon>
        <taxon>Burkholderiales</taxon>
        <taxon>Burkholderiaceae</taxon>
        <taxon>Mycetohabitans</taxon>
    </lineage>
</organism>
<gene>
    <name evidence="2" type="ORF">B0O95_106173</name>
</gene>
<evidence type="ECO:0000256" key="1">
    <source>
        <dbReference type="SAM" id="MobiDB-lite"/>
    </source>
</evidence>
<evidence type="ECO:0000313" key="2">
    <source>
        <dbReference type="EMBL" id="PPB83782.1"/>
    </source>
</evidence>